<organism evidence="2 3">
    <name type="scientific">Nocardioides jiangxiensis</name>
    <dbReference type="NCBI Taxonomy" id="3064524"/>
    <lineage>
        <taxon>Bacteria</taxon>
        <taxon>Bacillati</taxon>
        <taxon>Actinomycetota</taxon>
        <taxon>Actinomycetes</taxon>
        <taxon>Propionibacteriales</taxon>
        <taxon>Nocardioidaceae</taxon>
        <taxon>Nocardioides</taxon>
    </lineage>
</organism>
<gene>
    <name evidence="2" type="ORF">Q5722_11695</name>
</gene>
<dbReference type="PROSITE" id="PS50206">
    <property type="entry name" value="RHODANESE_3"/>
    <property type="match status" value="1"/>
</dbReference>
<evidence type="ECO:0000259" key="1">
    <source>
        <dbReference type="PROSITE" id="PS50206"/>
    </source>
</evidence>
<name>A0ABT9B5Z0_9ACTN</name>
<dbReference type="EMBL" id="JAUQTA010000002">
    <property type="protein sequence ID" value="MDO7869027.1"/>
    <property type="molecule type" value="Genomic_DNA"/>
</dbReference>
<dbReference type="InterPro" id="IPR036873">
    <property type="entry name" value="Rhodanese-like_dom_sf"/>
</dbReference>
<protein>
    <submittedName>
        <fullName evidence="2">Rhodanese-like domain-containing protein</fullName>
    </submittedName>
</protein>
<sequence>MSTFSSVEEMLAHARQGLLRLTPHEARDAVDSGARMVDIRPEWQRRADGEIPGALVVERNHLEWQLHPDSDARLPQAAPGQHWIVVCTEGYTSSLAAASLNSLGVPAADLEGGLHAWRAAGLPVVPGGTPVEQLVHVATRGAA</sequence>
<proteinExistence type="predicted"/>
<feature type="domain" description="Rhodanese" evidence="1">
    <location>
        <begin position="30"/>
        <end position="126"/>
    </location>
</feature>
<dbReference type="PANTHER" id="PTHR44086:SF10">
    <property type="entry name" value="THIOSULFATE SULFURTRANSFERASE_RHODANESE-LIKE DOMAIN-CONTAINING PROTEIN 3"/>
    <property type="match status" value="1"/>
</dbReference>
<evidence type="ECO:0000313" key="3">
    <source>
        <dbReference type="Proteomes" id="UP001233314"/>
    </source>
</evidence>
<reference evidence="2 3" key="1">
    <citation type="submission" date="2023-07" db="EMBL/GenBank/DDBJ databases">
        <title>Nocardioides sp. nov WY-20 isolated from soil.</title>
        <authorList>
            <person name="Liu B."/>
            <person name="Wan Y."/>
        </authorList>
    </citation>
    <scope>NUCLEOTIDE SEQUENCE [LARGE SCALE GENOMIC DNA]</scope>
    <source>
        <strain evidence="2 3">WY-20</strain>
    </source>
</reference>
<dbReference type="InterPro" id="IPR001763">
    <property type="entry name" value="Rhodanese-like_dom"/>
</dbReference>
<keyword evidence="3" id="KW-1185">Reference proteome</keyword>
<dbReference type="RefSeq" id="WP_305028446.1">
    <property type="nucleotide sequence ID" value="NZ_JAUQTA010000002.1"/>
</dbReference>
<dbReference type="Proteomes" id="UP001233314">
    <property type="component" value="Unassembled WGS sequence"/>
</dbReference>
<dbReference type="Gene3D" id="3.40.250.10">
    <property type="entry name" value="Rhodanese-like domain"/>
    <property type="match status" value="1"/>
</dbReference>
<comment type="caution">
    <text evidence="2">The sequence shown here is derived from an EMBL/GenBank/DDBJ whole genome shotgun (WGS) entry which is preliminary data.</text>
</comment>
<dbReference type="SMART" id="SM00450">
    <property type="entry name" value="RHOD"/>
    <property type="match status" value="1"/>
</dbReference>
<dbReference type="Pfam" id="PF00581">
    <property type="entry name" value="Rhodanese"/>
    <property type="match status" value="1"/>
</dbReference>
<dbReference type="PANTHER" id="PTHR44086">
    <property type="entry name" value="THIOSULFATE SULFURTRANSFERASE RDL2, MITOCHONDRIAL-RELATED"/>
    <property type="match status" value="1"/>
</dbReference>
<evidence type="ECO:0000313" key="2">
    <source>
        <dbReference type="EMBL" id="MDO7869027.1"/>
    </source>
</evidence>
<accession>A0ABT9B5Z0</accession>
<dbReference type="SUPFAM" id="SSF52821">
    <property type="entry name" value="Rhodanese/Cell cycle control phosphatase"/>
    <property type="match status" value="1"/>
</dbReference>